<dbReference type="GeneID" id="17276221"/>
<keyword evidence="3" id="KW-1185">Reference proteome</keyword>
<evidence type="ECO:0000259" key="1">
    <source>
        <dbReference type="Pfam" id="PF00031"/>
    </source>
</evidence>
<protein>
    <recommendedName>
        <fullName evidence="1">Cystatin domain-containing protein</fullName>
    </recommendedName>
</protein>
<dbReference type="PROSITE" id="PS00287">
    <property type="entry name" value="CYSTATIN"/>
    <property type="match status" value="1"/>
</dbReference>
<dbReference type="KEGG" id="ehx:EMIHUDRAFT_202992"/>
<dbReference type="RefSeq" id="XP_005783378.1">
    <property type="nucleotide sequence ID" value="XM_005783321.1"/>
</dbReference>
<dbReference type="AlphaFoldDB" id="A0A0D3K5B4"/>
<dbReference type="Pfam" id="PF00031">
    <property type="entry name" value="Cystatin"/>
    <property type="match status" value="1"/>
</dbReference>
<dbReference type="Gene3D" id="3.10.450.10">
    <property type="match status" value="1"/>
</dbReference>
<evidence type="ECO:0000313" key="2">
    <source>
        <dbReference type="EnsemblProtists" id="EOD30949"/>
    </source>
</evidence>
<dbReference type="HOGENOM" id="CLU_2214965_0_0_1"/>
<reference evidence="3" key="1">
    <citation type="journal article" date="2013" name="Nature">
        <title>Pan genome of the phytoplankton Emiliania underpins its global distribution.</title>
        <authorList>
            <person name="Read B.A."/>
            <person name="Kegel J."/>
            <person name="Klute M.J."/>
            <person name="Kuo A."/>
            <person name="Lefebvre S.C."/>
            <person name="Maumus F."/>
            <person name="Mayer C."/>
            <person name="Miller J."/>
            <person name="Monier A."/>
            <person name="Salamov A."/>
            <person name="Young J."/>
            <person name="Aguilar M."/>
            <person name="Claverie J.M."/>
            <person name="Frickenhaus S."/>
            <person name="Gonzalez K."/>
            <person name="Herman E.K."/>
            <person name="Lin Y.C."/>
            <person name="Napier J."/>
            <person name="Ogata H."/>
            <person name="Sarno A.F."/>
            <person name="Shmutz J."/>
            <person name="Schroeder D."/>
            <person name="de Vargas C."/>
            <person name="Verret F."/>
            <person name="von Dassow P."/>
            <person name="Valentin K."/>
            <person name="Van de Peer Y."/>
            <person name="Wheeler G."/>
            <person name="Dacks J.B."/>
            <person name="Delwiche C.F."/>
            <person name="Dyhrman S.T."/>
            <person name="Glockner G."/>
            <person name="John U."/>
            <person name="Richards T."/>
            <person name="Worden A.Z."/>
            <person name="Zhang X."/>
            <person name="Grigoriev I.V."/>
            <person name="Allen A.E."/>
            <person name="Bidle K."/>
            <person name="Borodovsky M."/>
            <person name="Bowler C."/>
            <person name="Brownlee C."/>
            <person name="Cock J.M."/>
            <person name="Elias M."/>
            <person name="Gladyshev V.N."/>
            <person name="Groth M."/>
            <person name="Guda C."/>
            <person name="Hadaegh A."/>
            <person name="Iglesias-Rodriguez M.D."/>
            <person name="Jenkins J."/>
            <person name="Jones B.M."/>
            <person name="Lawson T."/>
            <person name="Leese F."/>
            <person name="Lindquist E."/>
            <person name="Lobanov A."/>
            <person name="Lomsadze A."/>
            <person name="Malik S.B."/>
            <person name="Marsh M.E."/>
            <person name="Mackinder L."/>
            <person name="Mock T."/>
            <person name="Mueller-Roeber B."/>
            <person name="Pagarete A."/>
            <person name="Parker M."/>
            <person name="Probert I."/>
            <person name="Quesneville H."/>
            <person name="Raines C."/>
            <person name="Rensing S.A."/>
            <person name="Riano-Pachon D.M."/>
            <person name="Richier S."/>
            <person name="Rokitta S."/>
            <person name="Shiraiwa Y."/>
            <person name="Soanes D.M."/>
            <person name="van der Giezen M."/>
            <person name="Wahlund T.M."/>
            <person name="Williams B."/>
            <person name="Wilson W."/>
            <person name="Wolfe G."/>
            <person name="Wurch L.L."/>
        </authorList>
    </citation>
    <scope>NUCLEOTIDE SEQUENCE</scope>
</reference>
<dbReference type="Proteomes" id="UP000013827">
    <property type="component" value="Unassembled WGS sequence"/>
</dbReference>
<proteinExistence type="predicted"/>
<dbReference type="InterPro" id="IPR000010">
    <property type="entry name" value="Cystatin_dom"/>
</dbReference>
<dbReference type="PaxDb" id="2903-EOD30949"/>
<sequence length="107" mass="11541">MEEDQHIADAVSAEARRRYCGLPAGVMAKLTPWPCYLVLEAHSQVVAGTNYFLKVRVSADGEPLECVQLRVFVSLFGDPPALAALRRGAAAAGALSYFAEEEGERST</sequence>
<dbReference type="InterPro" id="IPR018073">
    <property type="entry name" value="Prot_inh_cystat_CS"/>
</dbReference>
<evidence type="ECO:0000313" key="3">
    <source>
        <dbReference type="Proteomes" id="UP000013827"/>
    </source>
</evidence>
<reference evidence="2" key="2">
    <citation type="submission" date="2024-10" db="UniProtKB">
        <authorList>
            <consortium name="EnsemblProtists"/>
        </authorList>
    </citation>
    <scope>IDENTIFICATION</scope>
</reference>
<dbReference type="InterPro" id="IPR046350">
    <property type="entry name" value="Cystatin_sf"/>
</dbReference>
<accession>A0A0D3K5B4</accession>
<dbReference type="EnsemblProtists" id="EOD30949">
    <property type="protein sequence ID" value="EOD30949"/>
    <property type="gene ID" value="EMIHUDRAFT_202992"/>
</dbReference>
<feature type="domain" description="Cystatin" evidence="1">
    <location>
        <begin position="38"/>
        <end position="59"/>
    </location>
</feature>
<dbReference type="SUPFAM" id="SSF54403">
    <property type="entry name" value="Cystatin/monellin"/>
    <property type="match status" value="1"/>
</dbReference>
<organism evidence="2 3">
    <name type="scientific">Emiliania huxleyi (strain CCMP1516)</name>
    <dbReference type="NCBI Taxonomy" id="280463"/>
    <lineage>
        <taxon>Eukaryota</taxon>
        <taxon>Haptista</taxon>
        <taxon>Haptophyta</taxon>
        <taxon>Prymnesiophyceae</taxon>
        <taxon>Isochrysidales</taxon>
        <taxon>Noelaerhabdaceae</taxon>
        <taxon>Emiliania</taxon>
    </lineage>
</organism>
<name>A0A0D3K5B4_EMIH1</name>
<dbReference type="GO" id="GO:0004869">
    <property type="term" value="F:cysteine-type endopeptidase inhibitor activity"/>
    <property type="evidence" value="ECO:0007669"/>
    <property type="project" value="InterPro"/>
</dbReference>